<dbReference type="InterPro" id="IPR041698">
    <property type="entry name" value="Methyltransf_25"/>
</dbReference>
<dbReference type="GO" id="GO:0008168">
    <property type="term" value="F:methyltransferase activity"/>
    <property type="evidence" value="ECO:0007669"/>
    <property type="project" value="UniProtKB-KW"/>
</dbReference>
<evidence type="ECO:0000259" key="1">
    <source>
        <dbReference type="Pfam" id="PF13649"/>
    </source>
</evidence>
<organism evidence="2 3">
    <name type="scientific">Candidatus Obscuribacter phosphatis</name>
    <dbReference type="NCBI Taxonomy" id="1906157"/>
    <lineage>
        <taxon>Bacteria</taxon>
        <taxon>Bacillati</taxon>
        <taxon>Candidatus Melainabacteria</taxon>
        <taxon>Candidatus Obscuribacterales</taxon>
        <taxon>Candidatus Obscuribacteraceae</taxon>
        <taxon>Candidatus Obscuribacter</taxon>
    </lineage>
</organism>
<keyword evidence="2" id="KW-0808">Transferase</keyword>
<dbReference type="Gene3D" id="2.20.25.110">
    <property type="entry name" value="S-adenosyl-L-methionine-dependent methyltransferases"/>
    <property type="match status" value="1"/>
</dbReference>
<protein>
    <submittedName>
        <fullName evidence="2">Methyltransferase domain-containing protein</fullName>
    </submittedName>
</protein>
<dbReference type="InterPro" id="IPR029063">
    <property type="entry name" value="SAM-dependent_MTases_sf"/>
</dbReference>
<accession>A0A8J7PJ14</accession>
<evidence type="ECO:0000313" key="3">
    <source>
        <dbReference type="Proteomes" id="UP000664277"/>
    </source>
</evidence>
<dbReference type="EMBL" id="JAFLCK010000018">
    <property type="protein sequence ID" value="MBN8661293.1"/>
    <property type="molecule type" value="Genomic_DNA"/>
</dbReference>
<keyword evidence="2" id="KW-0489">Methyltransferase</keyword>
<dbReference type="Pfam" id="PF13649">
    <property type="entry name" value="Methyltransf_25"/>
    <property type="match status" value="1"/>
</dbReference>
<dbReference type="Gene3D" id="3.40.50.150">
    <property type="entry name" value="Vaccinia Virus protein VP39"/>
    <property type="match status" value="1"/>
</dbReference>
<proteinExistence type="predicted"/>
<dbReference type="GO" id="GO:0032259">
    <property type="term" value="P:methylation"/>
    <property type="evidence" value="ECO:0007669"/>
    <property type="project" value="UniProtKB-KW"/>
</dbReference>
<dbReference type="Proteomes" id="UP000664277">
    <property type="component" value="Unassembled WGS sequence"/>
</dbReference>
<dbReference type="CDD" id="cd02440">
    <property type="entry name" value="AdoMet_MTases"/>
    <property type="match status" value="1"/>
</dbReference>
<sequence length="269" mass="30668">MKDPKANSDASNSSDKWWLSFYQDTPFITYLDTTHGEDHEDILNFLYNHCLLDRGKKQSISIFDQCCGIASIGLPLAKEGFKVYGADICPQFIQEAERRAEMLKLKDNLSLQLTDATVYLPPEKVDLTLNLYTSFGYADHQTNLKMLEKAHQSLKSEGIFLLDFPNFHLVLSHFRKYIVREIGPSDAPITVIREAQLSPLEGRLKQTWTFIDNDGKRTRQESSLAIYLPDRLLAMLKEVGFSKFTVFGDFKTAAAYQTDSPRLIIQARA</sequence>
<dbReference type="SUPFAM" id="SSF53335">
    <property type="entry name" value="S-adenosyl-L-methionine-dependent methyltransferases"/>
    <property type="match status" value="1"/>
</dbReference>
<dbReference type="AlphaFoldDB" id="A0A8J7PJ14"/>
<feature type="domain" description="Methyltransferase" evidence="1">
    <location>
        <begin position="62"/>
        <end position="158"/>
    </location>
</feature>
<evidence type="ECO:0000313" key="2">
    <source>
        <dbReference type="EMBL" id="MBN8661293.1"/>
    </source>
</evidence>
<reference evidence="2" key="1">
    <citation type="submission" date="2021-02" db="EMBL/GenBank/DDBJ databases">
        <title>Genome-Resolved Metagenomics of a Microbial Community Performing Photosynthetic Biological Nutrient Removal.</title>
        <authorList>
            <person name="Mcdaniel E.A."/>
        </authorList>
    </citation>
    <scope>NUCLEOTIDE SEQUENCE</scope>
    <source>
        <strain evidence="2">UWPOB_OBS1</strain>
    </source>
</reference>
<name>A0A8J7PJ14_9BACT</name>
<gene>
    <name evidence="2" type="ORF">J0M35_13075</name>
</gene>
<comment type="caution">
    <text evidence="2">The sequence shown here is derived from an EMBL/GenBank/DDBJ whole genome shotgun (WGS) entry which is preliminary data.</text>
</comment>